<evidence type="ECO:0000313" key="3">
    <source>
        <dbReference type="EMBL" id="KAJ5710210.1"/>
    </source>
</evidence>
<dbReference type="Gene3D" id="3.40.50.720">
    <property type="entry name" value="NAD(P)-binding Rossmann-like Domain"/>
    <property type="match status" value="1"/>
</dbReference>
<sequence>MVGGNRLQSKVCVVAVASSGLGRAIAMAFAQEGAKLVVCGDIRQTPAGAPEPDAEVDLSIIWGRKAFFVSTNTTVEEQVEKLVATAVKEGGRLDVMVNNAGVFGPMGSAHELATEDFQKTMAVNVTGPFLGTKYAVKDFLEQEADEEGQRGKIINMASAVAFREVPMAFSYNISKAAVVSLTKTTAVQYAAQKIRCNAICPGCKLRIPITEQNTTNSRGLGAGFMERATPLGFAKNGTAEVGKSAVYLASDESSWVTGASLAVDGGFAVHT</sequence>
<keyword evidence="4" id="KW-1185">Reference proteome</keyword>
<comment type="caution">
    <text evidence="3">The sequence shown here is derived from an EMBL/GenBank/DDBJ whole genome shotgun (WGS) entry which is preliminary data.</text>
</comment>
<evidence type="ECO:0000256" key="2">
    <source>
        <dbReference type="ARBA" id="ARBA00022857"/>
    </source>
</evidence>
<name>A0AAD6MSJ2_9EURO</name>
<dbReference type="AlphaFoldDB" id="A0AAD6MSJ2"/>
<dbReference type="PROSITE" id="PS00061">
    <property type="entry name" value="ADH_SHORT"/>
    <property type="match status" value="1"/>
</dbReference>
<dbReference type="Pfam" id="PF13561">
    <property type="entry name" value="adh_short_C2"/>
    <property type="match status" value="1"/>
</dbReference>
<dbReference type="GO" id="GO:0016616">
    <property type="term" value="F:oxidoreductase activity, acting on the CH-OH group of donors, NAD or NADP as acceptor"/>
    <property type="evidence" value="ECO:0007669"/>
    <property type="project" value="TreeGrafter"/>
</dbReference>
<comment type="similarity">
    <text evidence="1">Belongs to the short-chain dehydrogenases/reductases (SDR) family.</text>
</comment>
<dbReference type="FunFam" id="3.40.50.720:FF:000084">
    <property type="entry name" value="Short-chain dehydrogenase reductase"/>
    <property type="match status" value="1"/>
</dbReference>
<dbReference type="EMBL" id="JAQJAN010000017">
    <property type="protein sequence ID" value="KAJ5710210.1"/>
    <property type="molecule type" value="Genomic_DNA"/>
</dbReference>
<dbReference type="PRINTS" id="PR00080">
    <property type="entry name" value="SDRFAMILY"/>
</dbReference>
<gene>
    <name evidence="3" type="ORF">N7493_009802</name>
</gene>
<dbReference type="PANTHER" id="PTHR42760">
    <property type="entry name" value="SHORT-CHAIN DEHYDROGENASES/REDUCTASES FAMILY MEMBER"/>
    <property type="match status" value="1"/>
</dbReference>
<dbReference type="CDD" id="cd05233">
    <property type="entry name" value="SDR_c"/>
    <property type="match status" value="1"/>
</dbReference>
<dbReference type="InterPro" id="IPR020904">
    <property type="entry name" value="Sc_DH/Rdtase_CS"/>
</dbReference>
<reference evidence="3" key="2">
    <citation type="submission" date="2023-01" db="EMBL/GenBank/DDBJ databases">
        <authorList>
            <person name="Petersen C."/>
        </authorList>
    </citation>
    <scope>NUCLEOTIDE SEQUENCE</scope>
    <source>
        <strain evidence="3">IBT 17514</strain>
    </source>
</reference>
<reference evidence="3" key="1">
    <citation type="journal article" date="2023" name="IMA Fungus">
        <title>Comparative genomic study of the Penicillium genus elucidates a diverse pangenome and 15 lateral gene transfer events.</title>
        <authorList>
            <person name="Petersen C."/>
            <person name="Sorensen T."/>
            <person name="Nielsen M.R."/>
            <person name="Sondergaard T.E."/>
            <person name="Sorensen J.L."/>
            <person name="Fitzpatrick D.A."/>
            <person name="Frisvad J.C."/>
            <person name="Nielsen K.L."/>
        </authorList>
    </citation>
    <scope>NUCLEOTIDE SEQUENCE</scope>
    <source>
        <strain evidence="3">IBT 17514</strain>
    </source>
</reference>
<dbReference type="PANTHER" id="PTHR42760:SF124">
    <property type="entry name" value="SHORT-CHAIN DEHYDROGENASE_REDUCTASE"/>
    <property type="match status" value="1"/>
</dbReference>
<evidence type="ECO:0000313" key="4">
    <source>
        <dbReference type="Proteomes" id="UP001215712"/>
    </source>
</evidence>
<accession>A0AAD6MSJ2</accession>
<proteinExistence type="inferred from homology"/>
<evidence type="ECO:0000256" key="1">
    <source>
        <dbReference type="ARBA" id="ARBA00006484"/>
    </source>
</evidence>
<dbReference type="Proteomes" id="UP001215712">
    <property type="component" value="Unassembled WGS sequence"/>
</dbReference>
<organism evidence="3 4">
    <name type="scientific">Penicillium malachiteum</name>
    <dbReference type="NCBI Taxonomy" id="1324776"/>
    <lineage>
        <taxon>Eukaryota</taxon>
        <taxon>Fungi</taxon>
        <taxon>Dikarya</taxon>
        <taxon>Ascomycota</taxon>
        <taxon>Pezizomycotina</taxon>
        <taxon>Eurotiomycetes</taxon>
        <taxon>Eurotiomycetidae</taxon>
        <taxon>Eurotiales</taxon>
        <taxon>Aspergillaceae</taxon>
        <taxon>Penicillium</taxon>
    </lineage>
</organism>
<dbReference type="SUPFAM" id="SSF51735">
    <property type="entry name" value="NAD(P)-binding Rossmann-fold domains"/>
    <property type="match status" value="1"/>
</dbReference>
<protein>
    <submittedName>
        <fullName evidence="3">Uncharacterized protein</fullName>
    </submittedName>
</protein>
<dbReference type="PRINTS" id="PR00081">
    <property type="entry name" value="GDHRDH"/>
</dbReference>
<dbReference type="InterPro" id="IPR002347">
    <property type="entry name" value="SDR_fam"/>
</dbReference>
<dbReference type="InterPro" id="IPR036291">
    <property type="entry name" value="NAD(P)-bd_dom_sf"/>
</dbReference>
<keyword evidence="2" id="KW-0521">NADP</keyword>